<feature type="transmembrane region" description="Helical" evidence="1">
    <location>
        <begin position="53"/>
        <end position="72"/>
    </location>
</feature>
<keyword evidence="3" id="KW-0378">Hydrolase</keyword>
<name>A0A1M5PLW9_9GAMM</name>
<accession>A0A1M5PLW9</accession>
<dbReference type="Pfam" id="PF01757">
    <property type="entry name" value="Acyl_transf_3"/>
    <property type="match status" value="1"/>
</dbReference>
<evidence type="ECO:0000313" key="4">
    <source>
        <dbReference type="Proteomes" id="UP000184000"/>
    </source>
</evidence>
<dbReference type="AlphaFoldDB" id="A0A1M5PLW9"/>
<keyword evidence="1" id="KW-1133">Transmembrane helix</keyword>
<feature type="transmembrane region" description="Helical" evidence="1">
    <location>
        <begin position="178"/>
        <end position="198"/>
    </location>
</feature>
<feature type="transmembrane region" description="Helical" evidence="1">
    <location>
        <begin position="307"/>
        <end position="329"/>
    </location>
</feature>
<protein>
    <submittedName>
        <fullName evidence="3">Peptidoglycan/LPS O-acetylase OafA/YrhL, contains acyltransferase and SGNH-hydrolase domains</fullName>
    </submittedName>
</protein>
<feature type="transmembrane region" description="Helical" evidence="1">
    <location>
        <begin position="204"/>
        <end position="222"/>
    </location>
</feature>
<sequence length="350" mass="38676">MQKLSLGVRDNNFDFLRFVAATLVLLGHCFWLSGRLPEEPLRPLTGGTDMADLAVDAFFVISGFLITASYLHGSGNISFVLKRALRIFPGLAFAVVFAMLVIGPLTTPLPLSEYFSDSKTAAFLTNTFLMTRYELPGVFANNPFPEVVNGSFWTLPLEGAMYCSVLLLGALKLLKRQMVILGLGVLMMGHFLVLPALGVESVTILKLFRLGMFFYGGAALYLFQDQVRWDGRIAVLLLAASVLALGSSAWFVVHMLTLPYMIIYLAYARIPKVAHFGKHGDFSYGMYIFGFPVQQLIIHWFGADINLAVFALSSMAVTLCFAVLSWRLVEAPALRLKRYTNMNVARAGGR</sequence>
<dbReference type="GO" id="GO:0016747">
    <property type="term" value="F:acyltransferase activity, transferring groups other than amino-acyl groups"/>
    <property type="evidence" value="ECO:0007669"/>
    <property type="project" value="InterPro"/>
</dbReference>
<keyword evidence="1" id="KW-0472">Membrane</keyword>
<dbReference type="EMBL" id="FQXA01000003">
    <property type="protein sequence ID" value="SHH02737.1"/>
    <property type="molecule type" value="Genomic_DNA"/>
</dbReference>
<dbReference type="GO" id="GO:0016787">
    <property type="term" value="F:hydrolase activity"/>
    <property type="evidence" value="ECO:0007669"/>
    <property type="project" value="UniProtKB-KW"/>
</dbReference>
<feature type="domain" description="Acyltransferase 3" evidence="2">
    <location>
        <begin position="11"/>
        <end position="326"/>
    </location>
</feature>
<evidence type="ECO:0000256" key="1">
    <source>
        <dbReference type="SAM" id="Phobius"/>
    </source>
</evidence>
<dbReference type="Proteomes" id="UP000184000">
    <property type="component" value="Unassembled WGS sequence"/>
</dbReference>
<keyword evidence="3" id="KW-0808">Transferase</keyword>
<dbReference type="RefSeq" id="WP_073300904.1">
    <property type="nucleotide sequence ID" value="NZ_FQXA01000003.1"/>
</dbReference>
<feature type="transmembrane region" description="Helical" evidence="1">
    <location>
        <begin position="152"/>
        <end position="171"/>
    </location>
</feature>
<evidence type="ECO:0000313" key="3">
    <source>
        <dbReference type="EMBL" id="SHH02737.1"/>
    </source>
</evidence>
<dbReference type="PANTHER" id="PTHR23028:SF53">
    <property type="entry name" value="ACYL_TRANSF_3 DOMAIN-CONTAINING PROTEIN"/>
    <property type="match status" value="1"/>
</dbReference>
<organism evidence="3 4">
    <name type="scientific">Stutzerimonas xanthomarina DSM 18231</name>
    <dbReference type="NCBI Taxonomy" id="1403346"/>
    <lineage>
        <taxon>Bacteria</taxon>
        <taxon>Pseudomonadati</taxon>
        <taxon>Pseudomonadota</taxon>
        <taxon>Gammaproteobacteria</taxon>
        <taxon>Pseudomonadales</taxon>
        <taxon>Pseudomonadaceae</taxon>
        <taxon>Stutzerimonas</taxon>
    </lineage>
</organism>
<gene>
    <name evidence="3" type="ORF">SAMN02744645_2272</name>
</gene>
<proteinExistence type="predicted"/>
<dbReference type="InterPro" id="IPR002656">
    <property type="entry name" value="Acyl_transf_3_dom"/>
</dbReference>
<dbReference type="GO" id="GO:0000271">
    <property type="term" value="P:polysaccharide biosynthetic process"/>
    <property type="evidence" value="ECO:0007669"/>
    <property type="project" value="TreeGrafter"/>
</dbReference>
<evidence type="ECO:0000259" key="2">
    <source>
        <dbReference type="Pfam" id="PF01757"/>
    </source>
</evidence>
<reference evidence="3 4" key="1">
    <citation type="submission" date="2016-11" db="EMBL/GenBank/DDBJ databases">
        <authorList>
            <person name="Jaros S."/>
            <person name="Januszkiewicz K."/>
            <person name="Wedrychowicz H."/>
        </authorList>
    </citation>
    <scope>NUCLEOTIDE SEQUENCE [LARGE SCALE GENOMIC DNA]</scope>
    <source>
        <strain evidence="3 4">DSM 18231</strain>
    </source>
</reference>
<dbReference type="GO" id="GO:0016020">
    <property type="term" value="C:membrane"/>
    <property type="evidence" value="ECO:0007669"/>
    <property type="project" value="TreeGrafter"/>
</dbReference>
<dbReference type="GeneID" id="98637385"/>
<feature type="transmembrane region" description="Helical" evidence="1">
    <location>
        <begin position="12"/>
        <end position="33"/>
    </location>
</feature>
<feature type="transmembrane region" description="Helical" evidence="1">
    <location>
        <begin position="84"/>
        <end position="105"/>
    </location>
</feature>
<keyword evidence="3" id="KW-0012">Acyltransferase</keyword>
<dbReference type="PANTHER" id="PTHR23028">
    <property type="entry name" value="ACETYLTRANSFERASE"/>
    <property type="match status" value="1"/>
</dbReference>
<dbReference type="InterPro" id="IPR050879">
    <property type="entry name" value="Acyltransferase_3"/>
</dbReference>
<keyword evidence="1" id="KW-0812">Transmembrane</keyword>